<accession>A0A5N6RIX0</accession>
<feature type="transmembrane region" description="Helical" evidence="2">
    <location>
        <begin position="47"/>
        <end position="69"/>
    </location>
</feature>
<protein>
    <recommendedName>
        <fullName evidence="5">Malectin-like domain-containing protein</fullName>
    </recommendedName>
</protein>
<keyword evidence="4" id="KW-1185">Reference proteome</keyword>
<organism evidence="3 4">
    <name type="scientific">Carpinus fangiana</name>
    <dbReference type="NCBI Taxonomy" id="176857"/>
    <lineage>
        <taxon>Eukaryota</taxon>
        <taxon>Viridiplantae</taxon>
        <taxon>Streptophyta</taxon>
        <taxon>Embryophyta</taxon>
        <taxon>Tracheophyta</taxon>
        <taxon>Spermatophyta</taxon>
        <taxon>Magnoliopsida</taxon>
        <taxon>eudicotyledons</taxon>
        <taxon>Gunneridae</taxon>
        <taxon>Pentapetalae</taxon>
        <taxon>rosids</taxon>
        <taxon>fabids</taxon>
        <taxon>Fagales</taxon>
        <taxon>Betulaceae</taxon>
        <taxon>Carpinus</taxon>
    </lineage>
</organism>
<dbReference type="OrthoDB" id="1903759at2759"/>
<dbReference type="EMBL" id="CM017327">
    <property type="protein sequence ID" value="KAE8098993.1"/>
    <property type="molecule type" value="Genomic_DNA"/>
</dbReference>
<gene>
    <name evidence="3" type="ORF">FH972_017011</name>
</gene>
<name>A0A5N6RIX0_9ROSI</name>
<evidence type="ECO:0000313" key="4">
    <source>
        <dbReference type="Proteomes" id="UP000327013"/>
    </source>
</evidence>
<reference evidence="3 4" key="1">
    <citation type="submission" date="2019-06" db="EMBL/GenBank/DDBJ databases">
        <title>A chromosomal-level reference genome of Carpinus fangiana (Coryloideae, Betulaceae).</title>
        <authorList>
            <person name="Yang X."/>
            <person name="Wang Z."/>
            <person name="Zhang L."/>
            <person name="Hao G."/>
            <person name="Liu J."/>
            <person name="Yang Y."/>
        </authorList>
    </citation>
    <scope>NUCLEOTIDE SEQUENCE [LARGE SCALE GENOMIC DNA]</scope>
    <source>
        <strain evidence="3">Cfa_2016G</strain>
        <tissue evidence="3">Leaf</tissue>
    </source>
</reference>
<proteinExistence type="predicted"/>
<evidence type="ECO:0000256" key="2">
    <source>
        <dbReference type="SAM" id="Phobius"/>
    </source>
</evidence>
<dbReference type="Proteomes" id="UP000327013">
    <property type="component" value="Chromosome 7"/>
</dbReference>
<feature type="transmembrane region" description="Helical" evidence="2">
    <location>
        <begin position="7"/>
        <end position="27"/>
    </location>
</feature>
<sequence>MRNRDKLRFLSIPISLYLALSLIDDRIDPSRARPSSGNGKAKNQKAIIIGGVGGGIVLAIVVGFFLIAATRRRRHKKDSSSSEGPSGWLPLSLYGNSHSAGSAKTNTTEESGNGIGRTGIEEEPFVPSKGKRDPDASLGYDGIVSDSRSTGISMSIGGRSLASEDSDGLTPSAVFSQIMNPKGR</sequence>
<keyword evidence="2" id="KW-0472">Membrane</keyword>
<feature type="compositionally biased region" description="Polar residues" evidence="1">
    <location>
        <begin position="98"/>
        <end position="111"/>
    </location>
</feature>
<feature type="compositionally biased region" description="Polar residues" evidence="1">
    <location>
        <begin position="173"/>
        <end position="184"/>
    </location>
</feature>
<keyword evidence="2" id="KW-0812">Transmembrane</keyword>
<feature type="region of interest" description="Disordered" evidence="1">
    <location>
        <begin position="98"/>
        <end position="184"/>
    </location>
</feature>
<evidence type="ECO:0000313" key="3">
    <source>
        <dbReference type="EMBL" id="KAE8098993.1"/>
    </source>
</evidence>
<evidence type="ECO:0000256" key="1">
    <source>
        <dbReference type="SAM" id="MobiDB-lite"/>
    </source>
</evidence>
<evidence type="ECO:0008006" key="5">
    <source>
        <dbReference type="Google" id="ProtNLM"/>
    </source>
</evidence>
<keyword evidence="2" id="KW-1133">Transmembrane helix</keyword>
<dbReference type="AlphaFoldDB" id="A0A5N6RIX0"/>